<organism evidence="2 3">
    <name type="scientific">Lignipirellula cremea</name>
    <dbReference type="NCBI Taxonomy" id="2528010"/>
    <lineage>
        <taxon>Bacteria</taxon>
        <taxon>Pseudomonadati</taxon>
        <taxon>Planctomycetota</taxon>
        <taxon>Planctomycetia</taxon>
        <taxon>Pirellulales</taxon>
        <taxon>Pirellulaceae</taxon>
        <taxon>Lignipirellula</taxon>
    </lineage>
</organism>
<feature type="compositionally biased region" description="Polar residues" evidence="1">
    <location>
        <begin position="169"/>
        <end position="192"/>
    </location>
</feature>
<dbReference type="OrthoDB" id="284455at2"/>
<accession>A0A518DUF0</accession>
<evidence type="ECO:0000313" key="3">
    <source>
        <dbReference type="Proteomes" id="UP000317648"/>
    </source>
</evidence>
<keyword evidence="3" id="KW-1185">Reference proteome</keyword>
<name>A0A518DUF0_9BACT</name>
<dbReference type="Proteomes" id="UP000317648">
    <property type="component" value="Chromosome"/>
</dbReference>
<evidence type="ECO:0000313" key="2">
    <source>
        <dbReference type="EMBL" id="QDU95449.1"/>
    </source>
</evidence>
<gene>
    <name evidence="2" type="ORF">Pla8534_32640</name>
</gene>
<dbReference type="AlphaFoldDB" id="A0A518DUF0"/>
<dbReference type="KEGG" id="lcre:Pla8534_32640"/>
<sequence>MNGTHTLTAVVLSLASVVGAGTAKADSYHHIDEMALDLQTQARELQAELNEHYRHTRWYDHLSKDAAEVTALAAELHSQAHYRGSLPRMQAIAARLDALVHHTEEMMGEIEYYQLSRYTRDHIHGDTRHVRSHLKQMASDIHHLESDLQELKPVVPIYQAPAPRFPYQPSYSNRYPTPSYPSQRAYPNQQAYPNPAYQNPRYPAQGYPTQQYPLQQRNYGSPYTQPRSVRSLFDH</sequence>
<feature type="compositionally biased region" description="Polar residues" evidence="1">
    <location>
        <begin position="207"/>
        <end position="228"/>
    </location>
</feature>
<dbReference type="RefSeq" id="WP_145054187.1">
    <property type="nucleotide sequence ID" value="NZ_CP036433.1"/>
</dbReference>
<proteinExistence type="predicted"/>
<dbReference type="EMBL" id="CP036433">
    <property type="protein sequence ID" value="QDU95449.1"/>
    <property type="molecule type" value="Genomic_DNA"/>
</dbReference>
<protein>
    <submittedName>
        <fullName evidence="2">Uncharacterized protein</fullName>
    </submittedName>
</protein>
<evidence type="ECO:0000256" key="1">
    <source>
        <dbReference type="SAM" id="MobiDB-lite"/>
    </source>
</evidence>
<reference evidence="2 3" key="1">
    <citation type="submission" date="2019-02" db="EMBL/GenBank/DDBJ databases">
        <title>Deep-cultivation of Planctomycetes and their phenomic and genomic characterization uncovers novel biology.</title>
        <authorList>
            <person name="Wiegand S."/>
            <person name="Jogler M."/>
            <person name="Boedeker C."/>
            <person name="Pinto D."/>
            <person name="Vollmers J."/>
            <person name="Rivas-Marin E."/>
            <person name="Kohn T."/>
            <person name="Peeters S.H."/>
            <person name="Heuer A."/>
            <person name="Rast P."/>
            <person name="Oberbeckmann S."/>
            <person name="Bunk B."/>
            <person name="Jeske O."/>
            <person name="Meyerdierks A."/>
            <person name="Storesund J.E."/>
            <person name="Kallscheuer N."/>
            <person name="Luecker S."/>
            <person name="Lage O.M."/>
            <person name="Pohl T."/>
            <person name="Merkel B.J."/>
            <person name="Hornburger P."/>
            <person name="Mueller R.-W."/>
            <person name="Bruemmer F."/>
            <person name="Labrenz M."/>
            <person name="Spormann A.M."/>
            <person name="Op den Camp H."/>
            <person name="Overmann J."/>
            <person name="Amann R."/>
            <person name="Jetten M.S.M."/>
            <person name="Mascher T."/>
            <person name="Medema M.H."/>
            <person name="Devos D.P."/>
            <person name="Kaster A.-K."/>
            <person name="Ovreas L."/>
            <person name="Rohde M."/>
            <person name="Galperin M.Y."/>
            <person name="Jogler C."/>
        </authorList>
    </citation>
    <scope>NUCLEOTIDE SEQUENCE [LARGE SCALE GENOMIC DNA]</scope>
    <source>
        <strain evidence="2 3">Pla85_3_4</strain>
    </source>
</reference>
<feature type="region of interest" description="Disordered" evidence="1">
    <location>
        <begin position="166"/>
        <end position="235"/>
    </location>
</feature>